<comment type="caution">
    <text evidence="2">The sequence shown here is derived from an EMBL/GenBank/DDBJ whole genome shotgun (WGS) entry which is preliminary data.</text>
</comment>
<evidence type="ECO:0000313" key="2">
    <source>
        <dbReference type="EMBL" id="RGY77531.1"/>
    </source>
</evidence>
<dbReference type="EMBL" id="QSDK01000003">
    <property type="protein sequence ID" value="RGY77531.1"/>
    <property type="molecule type" value="Genomic_DNA"/>
</dbReference>
<dbReference type="AlphaFoldDB" id="A0A413KDL4"/>
<feature type="compositionally biased region" description="Basic and acidic residues" evidence="1">
    <location>
        <begin position="45"/>
        <end position="55"/>
    </location>
</feature>
<dbReference type="Proteomes" id="UP000284163">
    <property type="component" value="Unassembled WGS sequence"/>
</dbReference>
<sequence length="118" mass="13253">MLASPTALKDYLFADSEAEYQLNQNGSVDIPSRELSAPAGARYLRKPDENEDRPHGAVGPRAFVMPLDVDQMNLGPRFSARTRFKLPHLDSKDLMLLMLLLWWMSLAPKTNEVPGKTI</sequence>
<feature type="region of interest" description="Disordered" evidence="1">
    <location>
        <begin position="39"/>
        <end position="60"/>
    </location>
</feature>
<gene>
    <name evidence="2" type="ORF">DXA22_03775</name>
</gene>
<organism evidence="2 3">
    <name type="scientific">Bifidobacterium pseudocatenulatum</name>
    <dbReference type="NCBI Taxonomy" id="28026"/>
    <lineage>
        <taxon>Bacteria</taxon>
        <taxon>Bacillati</taxon>
        <taxon>Actinomycetota</taxon>
        <taxon>Actinomycetes</taxon>
        <taxon>Bifidobacteriales</taxon>
        <taxon>Bifidobacteriaceae</taxon>
        <taxon>Bifidobacterium</taxon>
    </lineage>
</organism>
<reference evidence="2 3" key="1">
    <citation type="submission" date="2018-08" db="EMBL/GenBank/DDBJ databases">
        <title>A genome reference for cultivated species of the human gut microbiota.</title>
        <authorList>
            <person name="Zou Y."/>
            <person name="Xue W."/>
            <person name="Luo G."/>
        </authorList>
    </citation>
    <scope>NUCLEOTIDE SEQUENCE [LARGE SCALE GENOMIC DNA]</scope>
    <source>
        <strain evidence="2 3">CF01-1</strain>
    </source>
</reference>
<evidence type="ECO:0000256" key="1">
    <source>
        <dbReference type="SAM" id="MobiDB-lite"/>
    </source>
</evidence>
<evidence type="ECO:0000313" key="3">
    <source>
        <dbReference type="Proteomes" id="UP000284163"/>
    </source>
</evidence>
<protein>
    <submittedName>
        <fullName evidence="2">Uncharacterized protein</fullName>
    </submittedName>
</protein>
<proteinExistence type="predicted"/>
<name>A0A413KDL4_BIFPS</name>
<accession>A0A413KDL4</accession>